<dbReference type="PROSITE" id="PS01124">
    <property type="entry name" value="HTH_ARAC_FAMILY_2"/>
    <property type="match status" value="1"/>
</dbReference>
<dbReference type="SUPFAM" id="SSF51215">
    <property type="entry name" value="Regulatory protein AraC"/>
    <property type="match status" value="1"/>
</dbReference>
<dbReference type="GO" id="GO:0043565">
    <property type="term" value="F:sequence-specific DNA binding"/>
    <property type="evidence" value="ECO:0007669"/>
    <property type="project" value="InterPro"/>
</dbReference>
<organism evidence="5 6">
    <name type="scientific">Lacrimispora algidixylanolytica</name>
    <dbReference type="NCBI Taxonomy" id="94868"/>
    <lineage>
        <taxon>Bacteria</taxon>
        <taxon>Bacillati</taxon>
        <taxon>Bacillota</taxon>
        <taxon>Clostridia</taxon>
        <taxon>Lachnospirales</taxon>
        <taxon>Lachnospiraceae</taxon>
        <taxon>Lacrimispora</taxon>
    </lineage>
</organism>
<dbReference type="PANTHER" id="PTHR43280:SF2">
    <property type="entry name" value="HTH-TYPE TRANSCRIPTIONAL REGULATOR EXSA"/>
    <property type="match status" value="1"/>
</dbReference>
<reference evidence="5 6" key="1">
    <citation type="submission" date="2016-08" db="EMBL/GenBank/DDBJ databases">
        <title>A new outlook on sporulation: Clostridium algidixylanolyticum.</title>
        <authorList>
            <person name="Poppleton D.I."/>
            <person name="Gribaldo S."/>
        </authorList>
    </citation>
    <scope>NUCLEOTIDE SEQUENCE [LARGE SCALE GENOMIC DNA]</scope>
    <source>
        <strain evidence="5 6">SPL73</strain>
    </source>
</reference>
<evidence type="ECO:0000259" key="4">
    <source>
        <dbReference type="PROSITE" id="PS01124"/>
    </source>
</evidence>
<dbReference type="PROSITE" id="PS00041">
    <property type="entry name" value="HTH_ARAC_FAMILY_1"/>
    <property type="match status" value="1"/>
</dbReference>
<keyword evidence="3" id="KW-0804">Transcription</keyword>
<keyword evidence="1" id="KW-0805">Transcription regulation</keyword>
<dbReference type="InterPro" id="IPR018060">
    <property type="entry name" value="HTH_AraC"/>
</dbReference>
<dbReference type="InterPro" id="IPR037923">
    <property type="entry name" value="HTH-like"/>
</dbReference>
<feature type="domain" description="HTH araC/xylS-type" evidence="4">
    <location>
        <begin position="195"/>
        <end position="293"/>
    </location>
</feature>
<evidence type="ECO:0000313" key="6">
    <source>
        <dbReference type="Proteomes" id="UP000284277"/>
    </source>
</evidence>
<name>A0A419T040_9FIRM</name>
<dbReference type="EMBL" id="MCIA01000030">
    <property type="protein sequence ID" value="RKD30835.1"/>
    <property type="molecule type" value="Genomic_DNA"/>
</dbReference>
<sequence length="296" mass="34517">MEFNKLFLTHLLSDSKLTPSLNIIQCLPNEYLVKPELEDSFLSLLASGYIKSCYPYRYETADLPCLCILYTVSGSGVFETEDRKLCLTPETFLFIDGSMRHKISTEKNSWNFYQLFLETSKSLFYLKEFHNKFGDMTTLSTTPYILSLFRRLTEIPEVLNRDNLIINHRLLTDLLTASILTPTASQADLAPNYLREMKKTMDRRYASPHSLTQFEEELGISKYRLSREFHTLYQVPPLQYLNRRRIEEAKRLLEDPSIAVYEAGRLVGIDNTTHFIRLFRKYTGTTPSHYRNSLPT</sequence>
<dbReference type="Proteomes" id="UP000284277">
    <property type="component" value="Unassembled WGS sequence"/>
</dbReference>
<dbReference type="AlphaFoldDB" id="A0A419T040"/>
<accession>A0A419T040</accession>
<protein>
    <recommendedName>
        <fullName evidence="4">HTH araC/xylS-type domain-containing protein</fullName>
    </recommendedName>
</protein>
<dbReference type="GO" id="GO:0003700">
    <property type="term" value="F:DNA-binding transcription factor activity"/>
    <property type="evidence" value="ECO:0007669"/>
    <property type="project" value="InterPro"/>
</dbReference>
<gene>
    <name evidence="5" type="ORF">BET01_05855</name>
</gene>
<dbReference type="InterPro" id="IPR009057">
    <property type="entry name" value="Homeodomain-like_sf"/>
</dbReference>
<proteinExistence type="predicted"/>
<comment type="caution">
    <text evidence="5">The sequence shown here is derived from an EMBL/GenBank/DDBJ whole genome shotgun (WGS) entry which is preliminary data.</text>
</comment>
<dbReference type="PANTHER" id="PTHR43280">
    <property type="entry name" value="ARAC-FAMILY TRANSCRIPTIONAL REGULATOR"/>
    <property type="match status" value="1"/>
</dbReference>
<evidence type="ECO:0000256" key="1">
    <source>
        <dbReference type="ARBA" id="ARBA00023015"/>
    </source>
</evidence>
<evidence type="ECO:0000256" key="2">
    <source>
        <dbReference type="ARBA" id="ARBA00023125"/>
    </source>
</evidence>
<dbReference type="SMART" id="SM00342">
    <property type="entry name" value="HTH_ARAC"/>
    <property type="match status" value="1"/>
</dbReference>
<dbReference type="InterPro" id="IPR018062">
    <property type="entry name" value="HTH_AraC-typ_CS"/>
</dbReference>
<keyword evidence="2" id="KW-0238">DNA-binding</keyword>
<dbReference type="Gene3D" id="1.10.10.60">
    <property type="entry name" value="Homeodomain-like"/>
    <property type="match status" value="2"/>
</dbReference>
<dbReference type="SUPFAM" id="SSF46689">
    <property type="entry name" value="Homeodomain-like"/>
    <property type="match status" value="1"/>
</dbReference>
<evidence type="ECO:0000313" key="5">
    <source>
        <dbReference type="EMBL" id="RKD30835.1"/>
    </source>
</evidence>
<evidence type="ECO:0000256" key="3">
    <source>
        <dbReference type="ARBA" id="ARBA00023163"/>
    </source>
</evidence>
<dbReference type="OrthoDB" id="9772063at2"/>
<keyword evidence="6" id="KW-1185">Reference proteome</keyword>
<dbReference type="RefSeq" id="WP_120197624.1">
    <property type="nucleotide sequence ID" value="NZ_MCIA01000030.1"/>
</dbReference>
<dbReference type="Pfam" id="PF12833">
    <property type="entry name" value="HTH_18"/>
    <property type="match status" value="1"/>
</dbReference>